<dbReference type="STRING" id="344612.A1CME6"/>
<dbReference type="InterPro" id="IPR003108">
    <property type="entry name" value="GAR_dom"/>
</dbReference>
<dbReference type="VEuPathDB" id="FungiDB:ACLA_096660"/>
<reference evidence="6 7" key="1">
    <citation type="journal article" date="2008" name="PLoS Genet.">
        <title>Genomic islands in the pathogenic filamentous fungus Aspergillus fumigatus.</title>
        <authorList>
            <person name="Fedorova N.D."/>
            <person name="Khaldi N."/>
            <person name="Joardar V.S."/>
            <person name="Maiti R."/>
            <person name="Amedeo P."/>
            <person name="Anderson M.J."/>
            <person name="Crabtree J."/>
            <person name="Silva J.C."/>
            <person name="Badger J.H."/>
            <person name="Albarraq A."/>
            <person name="Angiuoli S."/>
            <person name="Bussey H."/>
            <person name="Bowyer P."/>
            <person name="Cotty P.J."/>
            <person name="Dyer P.S."/>
            <person name="Egan A."/>
            <person name="Galens K."/>
            <person name="Fraser-Liggett C.M."/>
            <person name="Haas B.J."/>
            <person name="Inman J.M."/>
            <person name="Kent R."/>
            <person name="Lemieux S."/>
            <person name="Malavazi I."/>
            <person name="Orvis J."/>
            <person name="Roemer T."/>
            <person name="Ronning C.M."/>
            <person name="Sundaram J.P."/>
            <person name="Sutton G."/>
            <person name="Turner G."/>
            <person name="Venter J.C."/>
            <person name="White O.R."/>
            <person name="Whitty B.R."/>
            <person name="Youngman P."/>
            <person name="Wolfe K.H."/>
            <person name="Goldman G.H."/>
            <person name="Wortman J.R."/>
            <person name="Jiang B."/>
            <person name="Denning D.W."/>
            <person name="Nierman W.C."/>
        </authorList>
    </citation>
    <scope>NUCLEOTIDE SEQUENCE [LARGE SCALE GENOMIC DNA]</scope>
    <source>
        <strain evidence="7">ATCC 1007 / CBS 513.65 / DSM 816 / NCTC 3887 / NRRL 1</strain>
    </source>
</reference>
<feature type="compositionally biased region" description="Polar residues" evidence="4">
    <location>
        <begin position="579"/>
        <end position="590"/>
    </location>
</feature>
<feature type="region of interest" description="Disordered" evidence="4">
    <location>
        <begin position="832"/>
        <end position="876"/>
    </location>
</feature>
<dbReference type="GO" id="GO:0008017">
    <property type="term" value="F:microtubule binding"/>
    <property type="evidence" value="ECO:0007669"/>
    <property type="project" value="InterPro"/>
</dbReference>
<feature type="region of interest" description="Disordered" evidence="4">
    <location>
        <begin position="1"/>
        <end position="38"/>
    </location>
</feature>
<feature type="compositionally biased region" description="Basic and acidic residues" evidence="4">
    <location>
        <begin position="350"/>
        <end position="360"/>
    </location>
</feature>
<dbReference type="OrthoDB" id="5409589at2759"/>
<dbReference type="KEGG" id="act:ACLA_096660"/>
<dbReference type="SUPFAM" id="SSF143575">
    <property type="entry name" value="GAS2 domain-like"/>
    <property type="match status" value="1"/>
</dbReference>
<keyword evidence="3" id="KW-0206">Cytoskeleton</keyword>
<evidence type="ECO:0000256" key="3">
    <source>
        <dbReference type="ARBA" id="ARBA00023212"/>
    </source>
</evidence>
<dbReference type="SMART" id="SM00243">
    <property type="entry name" value="GAS2"/>
    <property type="match status" value="1"/>
</dbReference>
<gene>
    <name evidence="6" type="ORF">ACLA_096660</name>
</gene>
<evidence type="ECO:0000256" key="4">
    <source>
        <dbReference type="SAM" id="MobiDB-lite"/>
    </source>
</evidence>
<dbReference type="OMA" id="ATWAFEA"/>
<dbReference type="Proteomes" id="UP000006701">
    <property type="component" value="Unassembled WGS sequence"/>
</dbReference>
<evidence type="ECO:0000256" key="1">
    <source>
        <dbReference type="ARBA" id="ARBA00004245"/>
    </source>
</evidence>
<feature type="compositionally biased region" description="Polar residues" evidence="4">
    <location>
        <begin position="486"/>
        <end position="514"/>
    </location>
</feature>
<dbReference type="HOGENOM" id="CLU_004583_0_0_1"/>
<feature type="compositionally biased region" description="Polar residues" evidence="4">
    <location>
        <begin position="411"/>
        <end position="424"/>
    </location>
</feature>
<dbReference type="Gene3D" id="3.30.920.20">
    <property type="entry name" value="Gas2-like domain"/>
    <property type="match status" value="1"/>
</dbReference>
<feature type="compositionally biased region" description="Acidic residues" evidence="4">
    <location>
        <begin position="398"/>
        <end position="408"/>
    </location>
</feature>
<feature type="compositionally biased region" description="Polar residues" evidence="4">
    <location>
        <begin position="913"/>
        <end position="934"/>
    </location>
</feature>
<feature type="compositionally biased region" description="Polar residues" evidence="4">
    <location>
        <begin position="801"/>
        <end position="811"/>
    </location>
</feature>
<dbReference type="RefSeq" id="XP_001270159.1">
    <property type="nucleotide sequence ID" value="XM_001270158.1"/>
</dbReference>
<keyword evidence="7" id="KW-1185">Reference proteome</keyword>
<dbReference type="eggNOG" id="ENOG502S51C">
    <property type="taxonomic scope" value="Eukaryota"/>
</dbReference>
<feature type="compositionally biased region" description="Polar residues" evidence="4">
    <location>
        <begin position="1184"/>
        <end position="1194"/>
    </location>
</feature>
<feature type="compositionally biased region" description="Polar residues" evidence="4">
    <location>
        <begin position="1167"/>
        <end position="1176"/>
    </location>
</feature>
<feature type="region of interest" description="Disordered" evidence="4">
    <location>
        <begin position="350"/>
        <end position="622"/>
    </location>
</feature>
<evidence type="ECO:0000256" key="2">
    <source>
        <dbReference type="ARBA" id="ARBA00022490"/>
    </source>
</evidence>
<feature type="compositionally biased region" description="Low complexity" evidence="4">
    <location>
        <begin position="461"/>
        <end position="473"/>
    </location>
</feature>
<evidence type="ECO:0000313" key="7">
    <source>
        <dbReference type="Proteomes" id="UP000006701"/>
    </source>
</evidence>
<feature type="region of interest" description="Disordered" evidence="4">
    <location>
        <begin position="642"/>
        <end position="811"/>
    </location>
</feature>
<keyword evidence="2" id="KW-0963">Cytoplasm</keyword>
<comment type="subcellular location">
    <subcellularLocation>
        <location evidence="1">Cytoplasm</location>
        <location evidence="1">Cytoskeleton</location>
    </subcellularLocation>
</comment>
<organism evidence="6 7">
    <name type="scientific">Aspergillus clavatus (strain ATCC 1007 / CBS 513.65 / DSM 816 / NCTC 3887 / NRRL 1 / QM 1276 / 107)</name>
    <dbReference type="NCBI Taxonomy" id="344612"/>
    <lineage>
        <taxon>Eukaryota</taxon>
        <taxon>Fungi</taxon>
        <taxon>Dikarya</taxon>
        <taxon>Ascomycota</taxon>
        <taxon>Pezizomycotina</taxon>
        <taxon>Eurotiomycetes</taxon>
        <taxon>Eurotiomycetidae</taxon>
        <taxon>Eurotiales</taxon>
        <taxon>Aspergillaceae</taxon>
        <taxon>Aspergillus</taxon>
        <taxon>Aspergillus subgen. Fumigati</taxon>
    </lineage>
</organism>
<feature type="compositionally biased region" description="Low complexity" evidence="4">
    <location>
        <begin position="1038"/>
        <end position="1054"/>
    </location>
</feature>
<dbReference type="Pfam" id="PF02187">
    <property type="entry name" value="GAS2"/>
    <property type="match status" value="1"/>
</dbReference>
<feature type="region of interest" description="Disordered" evidence="4">
    <location>
        <begin position="910"/>
        <end position="987"/>
    </location>
</feature>
<feature type="region of interest" description="Disordered" evidence="4">
    <location>
        <begin position="1135"/>
        <end position="1194"/>
    </location>
</feature>
<dbReference type="InterPro" id="IPR036534">
    <property type="entry name" value="GAR_dom_sf"/>
</dbReference>
<feature type="region of interest" description="Disordered" evidence="4">
    <location>
        <begin position="1008"/>
        <end position="1075"/>
    </location>
</feature>
<dbReference type="GeneID" id="4702521"/>
<feature type="domain" description="GAR" evidence="5">
    <location>
        <begin position="1046"/>
        <end position="1119"/>
    </location>
</feature>
<feature type="region of interest" description="Disordered" evidence="4">
    <location>
        <begin position="1297"/>
        <end position="1316"/>
    </location>
</feature>
<dbReference type="PROSITE" id="PS51460">
    <property type="entry name" value="GAR"/>
    <property type="match status" value="1"/>
</dbReference>
<feature type="compositionally biased region" description="Basic and acidic residues" evidence="4">
    <location>
        <begin position="958"/>
        <end position="971"/>
    </location>
</feature>
<proteinExistence type="predicted"/>
<name>A1CME6_ASPCL</name>
<feature type="compositionally biased region" description="Low complexity" evidence="4">
    <location>
        <begin position="376"/>
        <end position="391"/>
    </location>
</feature>
<evidence type="ECO:0000313" key="6">
    <source>
        <dbReference type="EMBL" id="EAW08733.1"/>
    </source>
</evidence>
<evidence type="ECO:0000259" key="5">
    <source>
        <dbReference type="PROSITE" id="PS51460"/>
    </source>
</evidence>
<dbReference type="GO" id="GO:0005856">
    <property type="term" value="C:cytoskeleton"/>
    <property type="evidence" value="ECO:0007669"/>
    <property type="project" value="UniProtKB-SubCell"/>
</dbReference>
<sequence>MATRRDSPIRPSVRFSPTDSHYHPRAISRSPDRSAAPKYHTIDPLLSNLSPESTLLALTSTDAVPKNEKAAHEILWKSISEVSPSERALGIRAAIAAQKLGEWYKEVQAWDWPKRTDAHLGKGFIPPSSPTNTAEEQDYYGSLPSAIIIQHEARIEEIRDGMESLDVDELKEHVLSAHIPARSRPSSSNSTMSVPPPLSYVQLSDFTAVITATILRALPLLSRLNSLLSTWDVRLLVLRQIPGLLRALHRARSELDSAQDMLRSSIPPTEHDALYSRENYHAKRAGLEAMVLSAGRRMDDILDALDGREDSLPEAWIDDLETIESDFSTWVMEAEKRTVENEWLRLKAMKRKADESRREQIPQIRLSNIPEEEDAGSPAPAPSEQPASQSGSPPPLDIIEEGINDDLLDSPSDTIVHGQTSPLAINTKDVARTLPADAPSGPVDGSSAVPEVQEKPCDPQTSESEAELSSTSLEENDLHSECKQSLPGNTPSVLPENSSHQTSKATTPLVSNASILEMHSEPACDTDQQATDPASSESTTEEDVDESPCVPSILTPPSPALDHQFPSNPSELDLPAAQLASNVTDNTSNGDKPAPVSLETDFPGCRDLGADTTPTARIFGTDVSTPIEDEAATLASVIAEAATTEVPASWMSSKREGSPSVRSMTPSPELADPSPSPQKDASIIPTSEQLKEPDTSIPRKTRLESPIKLSKTRPQNLDFDKGNPNLRTRRTSTASVGSLSDYPSLVSSPEIREPRTASSNATPLALETPPWFQGTPQPSGNASPGLDYTLREERLKHLNGQKGSSATSAHNRTLSLPLQRFINERFELQYESSGGADLNTPVSGRRASDASVDLRTQTGQQVPKSQLRNSSTPTNDLKSLASQHLELSHEKKSTLESDDATPRLSKAWEHTKATTLKSSPQPKLTLGRSITSKTADPPKRLIAHPNLDSLGAHKPKSQLKEDSMASKEEGSRSSTPSKQMRRPKKDHLDEKISSILTSIPARIQLVSSDDHEVDDSAVAPSLPLKQRERFRSMTPQGASSRSSTPPPSLTLRPAPSRRRNSQAPEEGSVKLYHLHRGGKAAPTKLFIRTVGENADRVMVRVGGGWADLAEYLREYAIHHGCRTVSETPRVEIQGISSRHSPAGSSPGDILTPTGNSGRRTPSRPASVLSNRPSSSLAVRKIRRTSNVSDAPDFRSSSAGHAFITSYSPLSVVSSRRRLSVCSSASFGGASLASDMHHGSFTNSPSVPLGLAGPTPRSRRVSISPESEAWVEDVLGQARRSSSLRPIKYVLPPHELEQDGTAVPSVPTLSKSRSINDLGKVGSSRRVALRGLGPKS</sequence>
<protein>
    <submittedName>
        <fullName evidence="6">GAS2 domain protein</fullName>
    </submittedName>
</protein>
<accession>A1CME6</accession>
<feature type="compositionally biased region" description="Polar residues" evidence="4">
    <location>
        <begin position="854"/>
        <end position="876"/>
    </location>
</feature>
<dbReference type="EMBL" id="DS027058">
    <property type="protein sequence ID" value="EAW08733.1"/>
    <property type="molecule type" value="Genomic_DNA"/>
</dbReference>